<dbReference type="InterPro" id="IPR019999">
    <property type="entry name" value="Anth_synth_I-like"/>
</dbReference>
<dbReference type="InterPro" id="IPR005801">
    <property type="entry name" value="ADC_synthase"/>
</dbReference>
<evidence type="ECO:0000259" key="2">
    <source>
        <dbReference type="Pfam" id="PF04715"/>
    </source>
</evidence>
<protein>
    <recommendedName>
        <fullName evidence="5">Aminodeoxychorismate synthase</fullName>
    </recommendedName>
</protein>
<dbReference type="PRINTS" id="PR00095">
    <property type="entry name" value="ANTSNTHASEI"/>
</dbReference>
<accession>A0A1G1L325</accession>
<comment type="caution">
    <text evidence="3">The sequence shown here is derived from an EMBL/GenBank/DDBJ whole genome shotgun (WGS) entry which is preliminary data.</text>
</comment>
<evidence type="ECO:0000313" key="3">
    <source>
        <dbReference type="EMBL" id="OGW99555.1"/>
    </source>
</evidence>
<dbReference type="EMBL" id="MHFR01000003">
    <property type="protein sequence ID" value="OGW99555.1"/>
    <property type="molecule type" value="Genomic_DNA"/>
</dbReference>
<dbReference type="PANTHER" id="PTHR11236:SF9">
    <property type="entry name" value="ANTHRANILATE SYNTHASE COMPONENT 1"/>
    <property type="match status" value="1"/>
</dbReference>
<evidence type="ECO:0000259" key="1">
    <source>
        <dbReference type="Pfam" id="PF00425"/>
    </source>
</evidence>
<evidence type="ECO:0000313" key="4">
    <source>
        <dbReference type="Proteomes" id="UP000178187"/>
    </source>
</evidence>
<feature type="domain" description="Chorismate-utilising enzyme C-terminal" evidence="1">
    <location>
        <begin position="259"/>
        <end position="512"/>
    </location>
</feature>
<gene>
    <name evidence="3" type="ORF">A3G33_05640</name>
</gene>
<dbReference type="AlphaFoldDB" id="A0A1G1L325"/>
<dbReference type="Gene3D" id="3.60.120.10">
    <property type="entry name" value="Anthranilate synthase"/>
    <property type="match status" value="1"/>
</dbReference>
<dbReference type="SUPFAM" id="SSF56322">
    <property type="entry name" value="ADC synthase"/>
    <property type="match status" value="1"/>
</dbReference>
<dbReference type="Pfam" id="PF04715">
    <property type="entry name" value="Anth_synt_I_N"/>
    <property type="match status" value="1"/>
</dbReference>
<dbReference type="Pfam" id="PF00425">
    <property type="entry name" value="Chorismate_bind"/>
    <property type="match status" value="1"/>
</dbReference>
<reference evidence="3 4" key="1">
    <citation type="journal article" date="2016" name="Nat. Commun.">
        <title>Thousands of microbial genomes shed light on interconnected biogeochemical processes in an aquifer system.</title>
        <authorList>
            <person name="Anantharaman K."/>
            <person name="Brown C.T."/>
            <person name="Hug L.A."/>
            <person name="Sharon I."/>
            <person name="Castelle C.J."/>
            <person name="Probst A.J."/>
            <person name="Thomas B.C."/>
            <person name="Singh A."/>
            <person name="Wilkins M.J."/>
            <person name="Karaoz U."/>
            <person name="Brodie E.L."/>
            <person name="Williams K.H."/>
            <person name="Hubbard S.S."/>
            <person name="Banfield J.F."/>
        </authorList>
    </citation>
    <scope>NUCLEOTIDE SEQUENCE [LARGE SCALE GENOMIC DNA]</scope>
</reference>
<proteinExistence type="predicted"/>
<name>A0A1G1L325_9BACT</name>
<dbReference type="Proteomes" id="UP000178187">
    <property type="component" value="Unassembled WGS sequence"/>
</dbReference>
<dbReference type="InterPro" id="IPR006805">
    <property type="entry name" value="Anth_synth_I_N"/>
</dbReference>
<dbReference type="PANTHER" id="PTHR11236">
    <property type="entry name" value="AMINOBENZOATE/ANTHRANILATE SYNTHASE"/>
    <property type="match status" value="1"/>
</dbReference>
<sequence length="537" mass="61738">MVHPSSLIPIDRLKRWYNKGYIVPLIIPFNPKTKNPWELAKRFADQEANMFFLDSVRYQEKTGRYSYIGWNPFYIFQPHKLNGFVPELRGLFERYRGKKWDEAPFFTGGGVGYFSYEVGHAFEVLPSYAKDDLRFDPIALLFVRNLIVFDHQSNTYFFVSNLFPREDGTFSEALEKERQLFCGFANKISTNPPPGRGSPPNIRQNTRRTRRAVWRELADPPICVAEKEVGVRNYVPPSRPSPARGEGVRIRNFRADISKSAFKKMVVRTKKYLEAGDIYQANLSQRFSFEFDREPATIYESLRQINPSPFSSFLKLGEVTILSSSPERLIRKSGDICETRPIAGTRPCGVTRAEEKNFRRDLMMSPKERAEHIMLVDLERNDLGRVCQPNSVHVSELMTIEKYSHVIHIVSNVKGKLRPECDRFDLLKAVFPGGTITGCPKIRSMEIIEELEPFKRHLYTGSIGYLAYDGDMDLNIVIRTIILKGKKGYIQVGAGIVYDSDPEAEYWETIHKGKAMVEALGACKRNKLRKILMTKSQ</sequence>
<dbReference type="InterPro" id="IPR015890">
    <property type="entry name" value="Chorismate_C"/>
</dbReference>
<organism evidence="3 4">
    <name type="scientific">Candidatus Danuiimicrobium aquiferis</name>
    <dbReference type="NCBI Taxonomy" id="1801832"/>
    <lineage>
        <taxon>Bacteria</taxon>
        <taxon>Pseudomonadati</taxon>
        <taxon>Candidatus Omnitrophota</taxon>
        <taxon>Candidatus Danuiimicrobium</taxon>
    </lineage>
</organism>
<feature type="domain" description="Anthranilate synthase component I N-terminal" evidence="2">
    <location>
        <begin position="35"/>
        <end position="157"/>
    </location>
</feature>
<evidence type="ECO:0008006" key="5">
    <source>
        <dbReference type="Google" id="ProtNLM"/>
    </source>
</evidence>
<dbReference type="GO" id="GO:0000162">
    <property type="term" value="P:L-tryptophan biosynthetic process"/>
    <property type="evidence" value="ECO:0007669"/>
    <property type="project" value="TreeGrafter"/>
</dbReference>